<feature type="domain" description="DUF1232" evidence="5">
    <location>
        <begin position="66"/>
        <end position="101"/>
    </location>
</feature>
<keyword evidence="4" id="KW-0472">Membrane</keyword>
<keyword evidence="2" id="KW-0812">Transmembrane</keyword>
<evidence type="ECO:0000256" key="1">
    <source>
        <dbReference type="ARBA" id="ARBA00004127"/>
    </source>
</evidence>
<organism evidence="6 7">
    <name type="scientific">Alkalicoccus halolimnae</name>
    <dbReference type="NCBI Taxonomy" id="1667239"/>
    <lineage>
        <taxon>Bacteria</taxon>
        <taxon>Bacillati</taxon>
        <taxon>Bacillota</taxon>
        <taxon>Bacilli</taxon>
        <taxon>Bacillales</taxon>
        <taxon>Bacillaceae</taxon>
        <taxon>Alkalicoccus</taxon>
    </lineage>
</organism>
<evidence type="ECO:0000313" key="6">
    <source>
        <dbReference type="EMBL" id="WWD79203.1"/>
    </source>
</evidence>
<dbReference type="KEGG" id="ahal:FTX54_012345"/>
<name>A0A5C7FI71_9BACI</name>
<gene>
    <name evidence="6" type="ORF">FTX54_012345</name>
</gene>
<dbReference type="OrthoDB" id="9793277at2"/>
<evidence type="ECO:0000256" key="2">
    <source>
        <dbReference type="ARBA" id="ARBA00022692"/>
    </source>
</evidence>
<evidence type="ECO:0000256" key="3">
    <source>
        <dbReference type="ARBA" id="ARBA00022989"/>
    </source>
</evidence>
<dbReference type="RefSeq" id="WP_147803488.1">
    <property type="nucleotide sequence ID" value="NZ_CP144914.1"/>
</dbReference>
<evidence type="ECO:0000256" key="4">
    <source>
        <dbReference type="ARBA" id="ARBA00023136"/>
    </source>
</evidence>
<comment type="subcellular location">
    <subcellularLocation>
        <location evidence="1">Endomembrane system</location>
        <topology evidence="1">Multi-pass membrane protein</topology>
    </subcellularLocation>
</comment>
<keyword evidence="3" id="KW-1133">Transmembrane helix</keyword>
<proteinExistence type="predicted"/>
<dbReference type="Proteomes" id="UP000321816">
    <property type="component" value="Chromosome"/>
</dbReference>
<dbReference type="GO" id="GO:0012505">
    <property type="term" value="C:endomembrane system"/>
    <property type="evidence" value="ECO:0007669"/>
    <property type="project" value="UniProtKB-SubCell"/>
</dbReference>
<evidence type="ECO:0000313" key="7">
    <source>
        <dbReference type="Proteomes" id="UP000321816"/>
    </source>
</evidence>
<dbReference type="AlphaFoldDB" id="A0A5C7FI71"/>
<reference evidence="6 7" key="1">
    <citation type="submission" date="2024-01" db="EMBL/GenBank/DDBJ databases">
        <title>Complete Genome Sequence of Alkalicoccus halolimnae BZ-SZ-XJ29T, a Moderately Halophilic Bacterium Isolated from a Salt Lake.</title>
        <authorList>
            <person name="Zhao B."/>
        </authorList>
    </citation>
    <scope>NUCLEOTIDE SEQUENCE [LARGE SCALE GENOMIC DNA]</scope>
    <source>
        <strain evidence="6 7">BZ-SZ-XJ29</strain>
    </source>
</reference>
<evidence type="ECO:0000259" key="5">
    <source>
        <dbReference type="Pfam" id="PF06803"/>
    </source>
</evidence>
<dbReference type="InterPro" id="IPR016983">
    <property type="entry name" value="UCP031804"/>
</dbReference>
<keyword evidence="7" id="KW-1185">Reference proteome</keyword>
<dbReference type="InterPro" id="IPR010652">
    <property type="entry name" value="DUF1232"/>
</dbReference>
<accession>A0A5C7FI71</accession>
<protein>
    <submittedName>
        <fullName evidence="6">YkvA family protein</fullName>
    </submittedName>
</protein>
<dbReference type="PIRSF" id="PIRSF031804">
    <property type="entry name" value="UCP031804"/>
    <property type="match status" value="1"/>
</dbReference>
<dbReference type="Pfam" id="PF06803">
    <property type="entry name" value="DUF1232"/>
    <property type="match status" value="1"/>
</dbReference>
<dbReference type="EMBL" id="CP144914">
    <property type="protein sequence ID" value="WWD79203.1"/>
    <property type="molecule type" value="Genomic_DNA"/>
</dbReference>
<sequence>MKKDEYEKKVENMNHPALIEKSTDEYSENKFWTKLKAAGKKMGGKLVYYSLVLFYAMQDDGVPRKAKLTIAGALGYLILPVDIIPDFIPVVGFMDDLALIIYALRQVFTHVSEETKKKAYEQTSHLFGEEPEEVKDEFMPNQD</sequence>